<dbReference type="EMBL" id="QLYR01000003">
    <property type="protein sequence ID" value="RAQ29242.1"/>
    <property type="molecule type" value="Genomic_DNA"/>
</dbReference>
<dbReference type="Pfam" id="PF19864">
    <property type="entry name" value="Radical_SAM_N2"/>
    <property type="match status" value="1"/>
</dbReference>
<evidence type="ECO:0000313" key="2">
    <source>
        <dbReference type="EMBL" id="RAQ29242.1"/>
    </source>
</evidence>
<comment type="caution">
    <text evidence="2">The sequence shown here is derived from an EMBL/GenBank/DDBJ whole genome shotgun (WGS) entry which is preliminary data.</text>
</comment>
<name>A0A328UER2_9FIRM</name>
<dbReference type="PROSITE" id="PS51918">
    <property type="entry name" value="RADICAL_SAM"/>
    <property type="match status" value="1"/>
</dbReference>
<evidence type="ECO:0000313" key="3">
    <source>
        <dbReference type="Proteomes" id="UP000249377"/>
    </source>
</evidence>
<feature type="domain" description="Radical SAM core" evidence="1">
    <location>
        <begin position="254"/>
        <end position="491"/>
    </location>
</feature>
<dbReference type="InterPro" id="IPR058240">
    <property type="entry name" value="rSAM_sf"/>
</dbReference>
<dbReference type="Pfam" id="PF04055">
    <property type="entry name" value="Radical_SAM"/>
    <property type="match status" value="1"/>
</dbReference>
<dbReference type="RefSeq" id="WP_112332473.1">
    <property type="nucleotide sequence ID" value="NZ_QLYR01000003.1"/>
</dbReference>
<dbReference type="SMART" id="SM00729">
    <property type="entry name" value="Elp3"/>
    <property type="match status" value="1"/>
</dbReference>
<accession>A0A328UER2</accession>
<dbReference type="Gene3D" id="3.80.30.20">
    <property type="entry name" value="tm_1862 like domain"/>
    <property type="match status" value="1"/>
</dbReference>
<dbReference type="SFLD" id="SFLDS00029">
    <property type="entry name" value="Radical_SAM"/>
    <property type="match status" value="1"/>
</dbReference>
<dbReference type="PANTHER" id="PTHR42731">
    <property type="entry name" value="SLL1084 PROTEIN"/>
    <property type="match status" value="1"/>
</dbReference>
<sequence length="619" mass="70064">MKRSEKLEQILLKVQKPGRYVGGELNVVVKNKTEVDTRFAFCFPDTYEIGMSHLGMKILYGELNEMPGVWCERVFAPWLDMEEQLRRNQLDLYALESGDSLREFDIIGFTLQYELSYSNVLNMLELGGVPLCSKDRSGLSGIVVAGGPCACNPEPMADFIDLFFIGEGEEVDCEVVALYQRFKKEGRGRQEFLEAAAQIQGVYVPSLYDVAYNKDGTIAETRPKKNAPPKIKKRLMLDMDRAYYPDRFVMPYIEIVHNRAVEEVFRGCIRGCRFCQAGFLYRPVREKSIDVIDRQCHALCDNTGYDEVSLSSLSTSDYSDINGLLDKLLLWADEEKVSISLPSQRVDAFSTEMMNKIKSVRKSGLTFAPEAGTQRLRDVINKNVTEEELMKTVNIAFAGGWNTIKLYFMIGLPTETMEDVAGIAKLGQRVVDAFYSNPNKPKGRGVSVSLSASAFVPKPFTPFQWEPQDTIETLHEKQRHLLRSVTTRKIDCSYHDADTSFLEGVFARGDRRLGPVLLKAHELGCKFDGWKDCFDLKVWQKAFAACKVEPAFYTNRRRSFDEVLPWDHIDYGISKSFLVRECERAYQAVTTPNCRETCSGCGAAQFGGGICHENRTDLV</sequence>
<protein>
    <submittedName>
        <fullName evidence="2">TIGR03960 family B12-binding radical SAM protein</fullName>
    </submittedName>
</protein>
<dbReference type="InterPro" id="IPR007197">
    <property type="entry name" value="rSAM"/>
</dbReference>
<dbReference type="AlphaFoldDB" id="A0A328UER2"/>
<dbReference type="GO" id="GO:0051536">
    <property type="term" value="F:iron-sulfur cluster binding"/>
    <property type="evidence" value="ECO:0007669"/>
    <property type="project" value="InterPro"/>
</dbReference>
<dbReference type="InterPro" id="IPR023404">
    <property type="entry name" value="rSAM_horseshoe"/>
</dbReference>
<reference evidence="2 3" key="1">
    <citation type="submission" date="2018-06" db="EMBL/GenBank/DDBJ databases">
        <title>Noncontiguous genome sequence of Ruminococcaceae bacterium ASD2818.</title>
        <authorList>
            <person name="Chaplin A.V."/>
            <person name="Sokolova S.R."/>
            <person name="Kochetkova T.O."/>
            <person name="Goltsov A.Y."/>
            <person name="Trofimov D.Y."/>
            <person name="Efimov B.A."/>
        </authorList>
    </citation>
    <scope>NUCLEOTIDE SEQUENCE [LARGE SCALE GENOMIC DNA]</scope>
    <source>
        <strain evidence="2 3">ASD2818</strain>
    </source>
</reference>
<dbReference type="Proteomes" id="UP000249377">
    <property type="component" value="Unassembled WGS sequence"/>
</dbReference>
<keyword evidence="3" id="KW-1185">Reference proteome</keyword>
<dbReference type="InterPro" id="IPR006638">
    <property type="entry name" value="Elp3/MiaA/NifB-like_rSAM"/>
</dbReference>
<dbReference type="SUPFAM" id="SSF102114">
    <property type="entry name" value="Radical SAM enzymes"/>
    <property type="match status" value="1"/>
</dbReference>
<dbReference type="GO" id="GO:0003824">
    <property type="term" value="F:catalytic activity"/>
    <property type="evidence" value="ECO:0007669"/>
    <property type="project" value="InterPro"/>
</dbReference>
<dbReference type="SFLD" id="SFLDG01082">
    <property type="entry name" value="B12-binding_domain_containing"/>
    <property type="match status" value="1"/>
</dbReference>
<evidence type="ECO:0000259" key="1">
    <source>
        <dbReference type="PROSITE" id="PS51918"/>
    </source>
</evidence>
<dbReference type="NCBIfam" id="TIGR03960">
    <property type="entry name" value="rSAM_fuse_unch"/>
    <property type="match status" value="1"/>
</dbReference>
<organism evidence="2 3">
    <name type="scientific">Hydrogeniiclostridium mannosilyticum</name>
    <dbReference type="NCBI Taxonomy" id="2764322"/>
    <lineage>
        <taxon>Bacteria</taxon>
        <taxon>Bacillati</taxon>
        <taxon>Bacillota</taxon>
        <taxon>Clostridia</taxon>
        <taxon>Eubacteriales</taxon>
        <taxon>Acutalibacteraceae</taxon>
        <taxon>Hydrogeniiclostridium</taxon>
    </lineage>
</organism>
<dbReference type="PANTHER" id="PTHR42731:SF1">
    <property type="entry name" value="RADICAL SAM DOMAIN PROTEIN"/>
    <property type="match status" value="1"/>
</dbReference>
<gene>
    <name evidence="2" type="ORF">DPQ25_07090</name>
</gene>
<dbReference type="InterPro" id="IPR023862">
    <property type="entry name" value="CHP03960_rSAM"/>
</dbReference>
<proteinExistence type="predicted"/>
<dbReference type="InterPro" id="IPR045784">
    <property type="entry name" value="Radical_SAM_N2"/>
</dbReference>